<evidence type="ECO:0000313" key="2">
    <source>
        <dbReference type="EMBL" id="MFD1515036.1"/>
    </source>
</evidence>
<sequence length="69" mass="7382">MRHQTYGKLAVLAFGLILVSFVILGTTRGFVGFRTARLLAAPTTFVAAGLVIFLFVRGVLAWTGLAALE</sequence>
<proteinExistence type="predicted"/>
<name>A0ABD6AYY2_9EURY</name>
<dbReference type="RefSeq" id="WP_250874960.1">
    <property type="nucleotide sequence ID" value="NZ_JALXFV010000008.1"/>
</dbReference>
<comment type="caution">
    <text evidence="2">The sequence shown here is derived from an EMBL/GenBank/DDBJ whole genome shotgun (WGS) entry which is preliminary data.</text>
</comment>
<organism evidence="2 3">
    <name type="scientific">Halomarina rubra</name>
    <dbReference type="NCBI Taxonomy" id="2071873"/>
    <lineage>
        <taxon>Archaea</taxon>
        <taxon>Methanobacteriati</taxon>
        <taxon>Methanobacteriota</taxon>
        <taxon>Stenosarchaea group</taxon>
        <taxon>Halobacteria</taxon>
        <taxon>Halobacteriales</taxon>
        <taxon>Natronomonadaceae</taxon>
        <taxon>Halomarina</taxon>
    </lineage>
</organism>
<gene>
    <name evidence="2" type="ORF">ACFSBT_17280</name>
</gene>
<evidence type="ECO:0000256" key="1">
    <source>
        <dbReference type="SAM" id="Phobius"/>
    </source>
</evidence>
<keyword evidence="1" id="KW-1133">Transmembrane helix</keyword>
<accession>A0ABD6AYY2</accession>
<dbReference type="AlphaFoldDB" id="A0ABD6AYY2"/>
<dbReference type="EMBL" id="JBHUDC010000008">
    <property type="protein sequence ID" value="MFD1515036.1"/>
    <property type="molecule type" value="Genomic_DNA"/>
</dbReference>
<evidence type="ECO:0000313" key="3">
    <source>
        <dbReference type="Proteomes" id="UP001597187"/>
    </source>
</evidence>
<keyword evidence="1" id="KW-0472">Membrane</keyword>
<protein>
    <submittedName>
        <fullName evidence="2">Uncharacterized protein</fullName>
    </submittedName>
</protein>
<keyword evidence="3" id="KW-1185">Reference proteome</keyword>
<keyword evidence="1" id="KW-0812">Transmembrane</keyword>
<reference evidence="2 3" key="1">
    <citation type="journal article" date="2019" name="Int. J. Syst. Evol. Microbiol.">
        <title>The Global Catalogue of Microorganisms (GCM) 10K type strain sequencing project: providing services to taxonomists for standard genome sequencing and annotation.</title>
        <authorList>
            <consortium name="The Broad Institute Genomics Platform"/>
            <consortium name="The Broad Institute Genome Sequencing Center for Infectious Disease"/>
            <person name="Wu L."/>
            <person name="Ma J."/>
        </authorList>
    </citation>
    <scope>NUCLEOTIDE SEQUENCE [LARGE SCALE GENOMIC DNA]</scope>
    <source>
        <strain evidence="2 3">CGMCC 1.12563</strain>
    </source>
</reference>
<dbReference type="Proteomes" id="UP001597187">
    <property type="component" value="Unassembled WGS sequence"/>
</dbReference>
<feature type="transmembrane region" description="Helical" evidence="1">
    <location>
        <begin position="45"/>
        <end position="68"/>
    </location>
</feature>